<dbReference type="EMBL" id="BSTJ01000001">
    <property type="protein sequence ID" value="GLY72468.1"/>
    <property type="molecule type" value="Genomic_DNA"/>
</dbReference>
<dbReference type="PANTHER" id="PTHR43877">
    <property type="entry name" value="AMINOALKYLPHOSPHONATE N-ACETYLTRANSFERASE-RELATED-RELATED"/>
    <property type="match status" value="1"/>
</dbReference>
<gene>
    <name evidence="4" type="ORF">Airi01_007350</name>
</gene>
<dbReference type="InterPro" id="IPR050832">
    <property type="entry name" value="Bact_Acetyltransf"/>
</dbReference>
<evidence type="ECO:0000313" key="5">
    <source>
        <dbReference type="Proteomes" id="UP001165135"/>
    </source>
</evidence>
<dbReference type="CDD" id="cd04301">
    <property type="entry name" value="NAT_SF"/>
    <property type="match status" value="1"/>
</dbReference>
<organism evidence="4 5">
    <name type="scientific">Actinoallomurus iriomotensis</name>
    <dbReference type="NCBI Taxonomy" id="478107"/>
    <lineage>
        <taxon>Bacteria</taxon>
        <taxon>Bacillati</taxon>
        <taxon>Actinomycetota</taxon>
        <taxon>Actinomycetes</taxon>
        <taxon>Streptosporangiales</taxon>
        <taxon>Thermomonosporaceae</taxon>
        <taxon>Actinoallomurus</taxon>
    </lineage>
</organism>
<dbReference type="Gene3D" id="3.40.630.30">
    <property type="match status" value="1"/>
</dbReference>
<reference evidence="4" key="1">
    <citation type="submission" date="2023-03" db="EMBL/GenBank/DDBJ databases">
        <title>Actinoallomurus iriomotensis NBRC 103681.</title>
        <authorList>
            <person name="Ichikawa N."/>
            <person name="Sato H."/>
            <person name="Tonouchi N."/>
        </authorList>
    </citation>
    <scope>NUCLEOTIDE SEQUENCE</scope>
    <source>
        <strain evidence="4">NBRC 103681</strain>
    </source>
</reference>
<protein>
    <recommendedName>
        <fullName evidence="3">N-acetyltransferase domain-containing protein</fullName>
    </recommendedName>
</protein>
<keyword evidence="1" id="KW-0808">Transferase</keyword>
<dbReference type="PANTHER" id="PTHR43877:SF1">
    <property type="entry name" value="ACETYLTRANSFERASE"/>
    <property type="match status" value="1"/>
</dbReference>
<proteinExistence type="predicted"/>
<dbReference type="AlphaFoldDB" id="A0A9W6RAX7"/>
<feature type="domain" description="N-acetyltransferase" evidence="3">
    <location>
        <begin position="4"/>
        <end position="175"/>
    </location>
</feature>
<dbReference type="SUPFAM" id="SSF55729">
    <property type="entry name" value="Acyl-CoA N-acyltransferases (Nat)"/>
    <property type="match status" value="1"/>
</dbReference>
<accession>A0A9W6RAX7</accession>
<evidence type="ECO:0000259" key="3">
    <source>
        <dbReference type="PROSITE" id="PS51186"/>
    </source>
</evidence>
<name>A0A9W6RAX7_9ACTN</name>
<sequence length="178" mass="18669">MSVVGVRAAYPGDVEAVADIQVRAWREGYGAVIPPAALAEMTGPEALGLWRERWAEAVAAPPSPRHRLLVAVDEGVITGFAAHAPAGDPDQDPATTGELLTLLVDPSRRRAGHGSRLLAATVDHLRDDGCTTAVAWVFAADDVLRAFLVSAGWAPDGAHSKVDMGEPVAMVRLHTAIA</sequence>
<dbReference type="InterPro" id="IPR000182">
    <property type="entry name" value="GNAT_dom"/>
</dbReference>
<keyword evidence="2" id="KW-0012">Acyltransferase</keyword>
<dbReference type="RefSeq" id="WP_285617523.1">
    <property type="nucleotide sequence ID" value="NZ_BSTJ01000001.1"/>
</dbReference>
<dbReference type="GO" id="GO:0016747">
    <property type="term" value="F:acyltransferase activity, transferring groups other than amino-acyl groups"/>
    <property type="evidence" value="ECO:0007669"/>
    <property type="project" value="InterPro"/>
</dbReference>
<dbReference type="PROSITE" id="PS51186">
    <property type="entry name" value="GNAT"/>
    <property type="match status" value="1"/>
</dbReference>
<evidence type="ECO:0000256" key="2">
    <source>
        <dbReference type="ARBA" id="ARBA00023315"/>
    </source>
</evidence>
<dbReference type="InterPro" id="IPR016181">
    <property type="entry name" value="Acyl_CoA_acyltransferase"/>
</dbReference>
<evidence type="ECO:0000313" key="4">
    <source>
        <dbReference type="EMBL" id="GLY72468.1"/>
    </source>
</evidence>
<comment type="caution">
    <text evidence="4">The sequence shown here is derived from an EMBL/GenBank/DDBJ whole genome shotgun (WGS) entry which is preliminary data.</text>
</comment>
<dbReference type="Proteomes" id="UP001165135">
    <property type="component" value="Unassembled WGS sequence"/>
</dbReference>
<dbReference type="Pfam" id="PF00583">
    <property type="entry name" value="Acetyltransf_1"/>
    <property type="match status" value="1"/>
</dbReference>
<evidence type="ECO:0000256" key="1">
    <source>
        <dbReference type="ARBA" id="ARBA00022679"/>
    </source>
</evidence>